<feature type="compositionally biased region" description="Basic residues" evidence="10">
    <location>
        <begin position="1"/>
        <end position="11"/>
    </location>
</feature>
<dbReference type="GO" id="GO:0004519">
    <property type="term" value="F:endonuclease activity"/>
    <property type="evidence" value="ECO:0007669"/>
    <property type="project" value="UniProtKB-KW"/>
</dbReference>
<evidence type="ECO:0000259" key="11">
    <source>
        <dbReference type="PROSITE" id="PS50994"/>
    </source>
</evidence>
<evidence type="ECO:0000256" key="5">
    <source>
        <dbReference type="ARBA" id="ARBA00022842"/>
    </source>
</evidence>
<evidence type="ECO:0000313" key="12">
    <source>
        <dbReference type="EMBL" id="CAE7561467.1"/>
    </source>
</evidence>
<evidence type="ECO:0000256" key="8">
    <source>
        <dbReference type="ARBA" id="ARBA00022932"/>
    </source>
</evidence>
<dbReference type="OrthoDB" id="10558050at2759"/>
<dbReference type="EMBL" id="CAJNDS010002670">
    <property type="protein sequence ID" value="CAE7561467.1"/>
    <property type="molecule type" value="Genomic_DNA"/>
</dbReference>
<dbReference type="InterPro" id="IPR012337">
    <property type="entry name" value="RNaseH-like_sf"/>
</dbReference>
<evidence type="ECO:0000256" key="3">
    <source>
        <dbReference type="ARBA" id="ARBA00022759"/>
    </source>
</evidence>
<dbReference type="InterPro" id="IPR036397">
    <property type="entry name" value="RNaseH_sf"/>
</dbReference>
<dbReference type="Gene3D" id="3.30.420.10">
    <property type="entry name" value="Ribonuclease H-like superfamily/Ribonuclease H"/>
    <property type="match status" value="1"/>
</dbReference>
<evidence type="ECO:0000256" key="9">
    <source>
        <dbReference type="ARBA" id="ARBA00023172"/>
    </source>
</evidence>
<protein>
    <submittedName>
        <fullName evidence="12">GIP protein</fullName>
    </submittedName>
</protein>
<evidence type="ECO:0000256" key="10">
    <source>
        <dbReference type="SAM" id="MobiDB-lite"/>
    </source>
</evidence>
<dbReference type="InterPro" id="IPR039537">
    <property type="entry name" value="Retrotran_Ty1/copia-like"/>
</dbReference>
<feature type="domain" description="Integrase catalytic" evidence="11">
    <location>
        <begin position="701"/>
        <end position="885"/>
    </location>
</feature>
<keyword evidence="2" id="KW-0479">Metal-binding</keyword>
<keyword evidence="6" id="KW-0229">DNA integration</keyword>
<proteinExistence type="predicted"/>
<dbReference type="AlphaFoldDB" id="A0A812UCN8"/>
<dbReference type="GO" id="GO:0003964">
    <property type="term" value="F:RNA-directed DNA polymerase activity"/>
    <property type="evidence" value="ECO:0007669"/>
    <property type="project" value="UniProtKB-KW"/>
</dbReference>
<keyword evidence="8" id="KW-0548">Nucleotidyltransferase</keyword>
<dbReference type="Proteomes" id="UP000604046">
    <property type="component" value="Unassembled WGS sequence"/>
</dbReference>
<gene>
    <name evidence="12" type="primary">GIP</name>
    <name evidence="12" type="ORF">SNAT2548_LOCUS31678</name>
</gene>
<keyword evidence="8" id="KW-0808">Transferase</keyword>
<dbReference type="GO" id="GO:0015074">
    <property type="term" value="P:DNA integration"/>
    <property type="evidence" value="ECO:0007669"/>
    <property type="project" value="UniProtKB-KW"/>
</dbReference>
<comment type="caution">
    <text evidence="12">The sequence shown here is derived from an EMBL/GenBank/DDBJ whole genome shotgun (WGS) entry which is preliminary data.</text>
</comment>
<keyword evidence="9" id="KW-0233">DNA recombination</keyword>
<dbReference type="PANTHER" id="PTHR42648">
    <property type="entry name" value="TRANSPOSASE, PUTATIVE-RELATED"/>
    <property type="match status" value="1"/>
</dbReference>
<dbReference type="InterPro" id="IPR001584">
    <property type="entry name" value="Integrase_cat-core"/>
</dbReference>
<keyword evidence="5" id="KW-0460">Magnesium</keyword>
<reference evidence="12" key="1">
    <citation type="submission" date="2021-02" db="EMBL/GenBank/DDBJ databases">
        <authorList>
            <person name="Dougan E. K."/>
            <person name="Rhodes N."/>
            <person name="Thang M."/>
            <person name="Chan C."/>
        </authorList>
    </citation>
    <scope>NUCLEOTIDE SEQUENCE</scope>
</reference>
<evidence type="ECO:0000256" key="6">
    <source>
        <dbReference type="ARBA" id="ARBA00022908"/>
    </source>
</evidence>
<keyword evidence="8" id="KW-0239">DNA-directed DNA polymerase</keyword>
<accession>A0A812UCN8</accession>
<evidence type="ECO:0000313" key="13">
    <source>
        <dbReference type="Proteomes" id="UP000604046"/>
    </source>
</evidence>
<sequence>MAQPPAKRRRCTGPPRPPEPPTDVSMAITLKGSVITEAILHGYKDVENRSVHLPMGWVALHTGKGKCDGRLDSIMRTLAEKPLPSDASCPKGYVVGGAWVERTVRFAELRAEFECGKDCDGPTGDVRHVDGCRFSPHAGGPICNILGAAFRLKTPVPCAGEIGCWRLPAAVREKVVAQLTGEEVTVKFFRKAEGESLPRPFPPPWAPALRREAVRWSRDMLPDRAPGKSSSPREVPQPTSGSAAGPAVTLSRFFRPKAKADPPAPTPGEGHRPGPLQGAAAADPGPTETIDVDSPEIEFVSSEHKLQQVDELRKRTQEGKDRIREARIALDKTWWDHLVEYARDGNLTAGEMAIAQAPFFSEDPEQALRGILPSEDVDSFWRALSEAFPNLNRRRRKALHRSTKWVVHLCAGPQPHKELLKLQSDGTVVVELDIARSSIHNLYSEPLWRLLVKAARDGRIAAVIGGPPCRTMSVLRHKPGGPRPVRSPAEPYGLSDLSAAERELVDNDTGLFARMLFLHAAATAGRRVHRQSAEQSSQVAFLLEQPQPVDRYLPPGHTLVGEVPSFWHTTLWQAYASEAGLFEVDFDQGALGHVTTKPTTIGTNLPDLRGLHGLREESPKPAWAGDSKDLAAWAPHFVRAIVQALQCWPRYQLCRMSPEAPAPAVGIKESHTLMYIACLPTWLDPSGSPQKTPKVDGFDDPSLHPGGEDELADVVVEGPPGPEHHPDGEEEHPWEHAKCDFEAPPGLARLVFVVPLHTNKSEAVLEALQQVFLELRSLNLPVLRFHSDRSREFFNKRTRAWFHEHGVRATTGEGDTPQQNGAAENTIRWLKARARTLLAQAEVGTEHWACAMATAASQQRAQQLGLKSKLAAPFGAPCSVQSRTTTSKKSTCLPRQVLRCRGVPAVLSCCVCVSC</sequence>
<dbReference type="GO" id="GO:0046872">
    <property type="term" value="F:metal ion binding"/>
    <property type="evidence" value="ECO:0007669"/>
    <property type="project" value="UniProtKB-KW"/>
</dbReference>
<evidence type="ECO:0000256" key="4">
    <source>
        <dbReference type="ARBA" id="ARBA00022801"/>
    </source>
</evidence>
<dbReference type="GO" id="GO:0006310">
    <property type="term" value="P:DNA recombination"/>
    <property type="evidence" value="ECO:0007669"/>
    <property type="project" value="UniProtKB-KW"/>
</dbReference>
<evidence type="ECO:0000256" key="2">
    <source>
        <dbReference type="ARBA" id="ARBA00022723"/>
    </source>
</evidence>
<dbReference type="GO" id="GO:0016787">
    <property type="term" value="F:hydrolase activity"/>
    <property type="evidence" value="ECO:0007669"/>
    <property type="project" value="UniProtKB-KW"/>
</dbReference>
<dbReference type="GO" id="GO:0003676">
    <property type="term" value="F:nucleic acid binding"/>
    <property type="evidence" value="ECO:0007669"/>
    <property type="project" value="InterPro"/>
</dbReference>
<evidence type="ECO:0000256" key="7">
    <source>
        <dbReference type="ARBA" id="ARBA00022918"/>
    </source>
</evidence>
<dbReference type="SUPFAM" id="SSF53098">
    <property type="entry name" value="Ribonuclease H-like"/>
    <property type="match status" value="1"/>
</dbReference>
<evidence type="ECO:0000256" key="1">
    <source>
        <dbReference type="ARBA" id="ARBA00022722"/>
    </source>
</evidence>
<keyword evidence="1" id="KW-0540">Nuclease</keyword>
<dbReference type="PANTHER" id="PTHR42648:SF11">
    <property type="entry name" value="TRANSPOSON TY4-P GAG-POL POLYPROTEIN"/>
    <property type="match status" value="1"/>
</dbReference>
<dbReference type="PROSITE" id="PS50994">
    <property type="entry name" value="INTEGRASE"/>
    <property type="match status" value="1"/>
</dbReference>
<organism evidence="12 13">
    <name type="scientific">Symbiodinium natans</name>
    <dbReference type="NCBI Taxonomy" id="878477"/>
    <lineage>
        <taxon>Eukaryota</taxon>
        <taxon>Sar</taxon>
        <taxon>Alveolata</taxon>
        <taxon>Dinophyceae</taxon>
        <taxon>Suessiales</taxon>
        <taxon>Symbiodiniaceae</taxon>
        <taxon>Symbiodinium</taxon>
    </lineage>
</organism>
<keyword evidence="13" id="KW-1185">Reference proteome</keyword>
<feature type="compositionally biased region" description="Polar residues" evidence="10">
    <location>
        <begin position="228"/>
        <end position="242"/>
    </location>
</feature>
<keyword evidence="4" id="KW-0378">Hydrolase</keyword>
<keyword evidence="7" id="KW-0695">RNA-directed DNA polymerase</keyword>
<name>A0A812UCN8_9DINO</name>
<dbReference type="GO" id="GO:0003887">
    <property type="term" value="F:DNA-directed DNA polymerase activity"/>
    <property type="evidence" value="ECO:0007669"/>
    <property type="project" value="UniProtKB-KW"/>
</dbReference>
<feature type="region of interest" description="Disordered" evidence="10">
    <location>
        <begin position="1"/>
        <end position="25"/>
    </location>
</feature>
<feature type="region of interest" description="Disordered" evidence="10">
    <location>
        <begin position="688"/>
        <end position="709"/>
    </location>
</feature>
<feature type="region of interest" description="Disordered" evidence="10">
    <location>
        <begin position="221"/>
        <end position="289"/>
    </location>
</feature>
<keyword evidence="3" id="KW-0255">Endonuclease</keyword>